<dbReference type="STRING" id="156889.Mmc1_0672"/>
<organism evidence="9 10">
    <name type="scientific">Magnetococcus marinus (strain ATCC BAA-1437 / JCM 17883 / MC-1)</name>
    <dbReference type="NCBI Taxonomy" id="156889"/>
    <lineage>
        <taxon>Bacteria</taxon>
        <taxon>Pseudomonadati</taxon>
        <taxon>Pseudomonadota</taxon>
        <taxon>Magnetococcia</taxon>
        <taxon>Magnetococcales</taxon>
        <taxon>Magnetococcaceae</taxon>
        <taxon>Magnetococcus</taxon>
    </lineage>
</organism>
<comment type="subcellular location">
    <subcellularLocation>
        <location evidence="1">Cell membrane</location>
        <topology evidence="1">Multi-pass membrane protein</topology>
    </subcellularLocation>
</comment>
<feature type="transmembrane region" description="Helical" evidence="8">
    <location>
        <begin position="194"/>
        <end position="215"/>
    </location>
</feature>
<protein>
    <submittedName>
        <fullName evidence="9">Auxin Efflux Carrier</fullName>
    </submittedName>
</protein>
<evidence type="ECO:0000256" key="4">
    <source>
        <dbReference type="ARBA" id="ARBA00022475"/>
    </source>
</evidence>
<reference evidence="9 10" key="2">
    <citation type="journal article" date="2012" name="Int. J. Syst. Evol. Microbiol.">
        <title>Magnetococcus marinus gen. nov., sp. nov., a marine, magnetotactic bacterium that represents a novel lineage (Magnetococcaceae fam. nov.; Magnetococcales ord. nov.) at the base of the Alphaproteobacteria.</title>
        <authorList>
            <person name="Bazylinski D.A."/>
            <person name="Williams T.J."/>
            <person name="Lefevre C.T."/>
            <person name="Berg R.J."/>
            <person name="Zhang C.L."/>
            <person name="Bowser S.S."/>
            <person name="Dean A.J."/>
            <person name="Beveridge T.J."/>
        </authorList>
    </citation>
    <scope>NUCLEOTIDE SEQUENCE [LARGE SCALE GENOMIC DNA]</scope>
    <source>
        <strain evidence="10">ATCC BAA-1437 / JCM 17883 / MC-1</strain>
    </source>
</reference>
<dbReference type="AlphaFoldDB" id="A0L5F0"/>
<dbReference type="InterPro" id="IPR038770">
    <property type="entry name" value="Na+/solute_symporter_sf"/>
</dbReference>
<dbReference type="HOGENOM" id="CLU_056175_3_1_5"/>
<evidence type="ECO:0000313" key="9">
    <source>
        <dbReference type="EMBL" id="ABK43193.1"/>
    </source>
</evidence>
<feature type="transmembrane region" description="Helical" evidence="8">
    <location>
        <begin position="38"/>
        <end position="55"/>
    </location>
</feature>
<evidence type="ECO:0000256" key="8">
    <source>
        <dbReference type="SAM" id="Phobius"/>
    </source>
</evidence>
<dbReference type="eggNOG" id="COG0679">
    <property type="taxonomic scope" value="Bacteria"/>
</dbReference>
<evidence type="ECO:0000256" key="5">
    <source>
        <dbReference type="ARBA" id="ARBA00022692"/>
    </source>
</evidence>
<dbReference type="GO" id="GO:0055085">
    <property type="term" value="P:transmembrane transport"/>
    <property type="evidence" value="ECO:0007669"/>
    <property type="project" value="InterPro"/>
</dbReference>
<feature type="transmembrane region" description="Helical" evidence="8">
    <location>
        <begin position="167"/>
        <end position="188"/>
    </location>
</feature>
<keyword evidence="10" id="KW-1185">Reference proteome</keyword>
<evidence type="ECO:0000313" key="10">
    <source>
        <dbReference type="Proteomes" id="UP000002586"/>
    </source>
</evidence>
<comment type="similarity">
    <text evidence="2">Belongs to the auxin efflux carrier (TC 2.A.69) family.</text>
</comment>
<feature type="transmembrane region" description="Helical" evidence="8">
    <location>
        <begin position="6"/>
        <end position="26"/>
    </location>
</feature>
<dbReference type="InterPro" id="IPR004776">
    <property type="entry name" value="Mem_transp_PIN-like"/>
</dbReference>
<keyword evidence="7 8" id="KW-0472">Membrane</keyword>
<evidence type="ECO:0000256" key="3">
    <source>
        <dbReference type="ARBA" id="ARBA00022448"/>
    </source>
</evidence>
<sequence length="306" mass="32366">MLEIVAALGPVFLLVLAGVVLNLLRFPGDDFWPLAERFVYFLLFPALLIRTLGGANFNDVAVTPLALSVVVPLLLVTALMLLAGPLVHRRGAGFTSVYQGAIRFNTYVALSAAEQLFGEAGLALAAMTIAWMIPLINILCVGVFALKIKEDAFSWRSIGRNLAHNPLIVGCTVGLLLNISGIGLPGWLGPSLNLLGQPALPLGLLAVGVGLHLHLDRGVLRDLGLSALIKFMLMPLLVYGVGRLVGLQGMGLQIAVLFFAMPTASSAYILAKQMGGDAPLMAKVITGQTLLAMLTLPLTMALVSRL</sequence>
<keyword evidence="4" id="KW-1003">Cell membrane</keyword>
<evidence type="ECO:0000256" key="2">
    <source>
        <dbReference type="ARBA" id="ARBA00010145"/>
    </source>
</evidence>
<dbReference type="KEGG" id="mgm:Mmc1_0672"/>
<feature type="transmembrane region" description="Helical" evidence="8">
    <location>
        <begin position="227"/>
        <end position="246"/>
    </location>
</feature>
<feature type="transmembrane region" description="Helical" evidence="8">
    <location>
        <begin position="122"/>
        <end position="146"/>
    </location>
</feature>
<keyword evidence="5 8" id="KW-0812">Transmembrane</keyword>
<evidence type="ECO:0000256" key="1">
    <source>
        <dbReference type="ARBA" id="ARBA00004651"/>
    </source>
</evidence>
<accession>A0L5F0</accession>
<gene>
    <name evidence="9" type="ordered locus">Mmc1_0672</name>
</gene>
<evidence type="ECO:0000256" key="6">
    <source>
        <dbReference type="ARBA" id="ARBA00022989"/>
    </source>
</evidence>
<dbReference type="Proteomes" id="UP000002586">
    <property type="component" value="Chromosome"/>
</dbReference>
<dbReference type="PANTHER" id="PTHR36838:SF4">
    <property type="entry name" value="AUXIN EFFLUX CARRIER FAMILY PROTEIN"/>
    <property type="match status" value="1"/>
</dbReference>
<dbReference type="Gene3D" id="1.20.1530.20">
    <property type="match status" value="1"/>
</dbReference>
<dbReference type="OrthoDB" id="9805563at2"/>
<proteinExistence type="inferred from homology"/>
<dbReference type="Pfam" id="PF03547">
    <property type="entry name" value="Mem_trans"/>
    <property type="match status" value="1"/>
</dbReference>
<dbReference type="GO" id="GO:0005886">
    <property type="term" value="C:plasma membrane"/>
    <property type="evidence" value="ECO:0007669"/>
    <property type="project" value="UniProtKB-SubCell"/>
</dbReference>
<evidence type="ECO:0000256" key="7">
    <source>
        <dbReference type="ARBA" id="ARBA00023136"/>
    </source>
</evidence>
<feature type="transmembrane region" description="Helical" evidence="8">
    <location>
        <begin position="283"/>
        <end position="303"/>
    </location>
</feature>
<feature type="transmembrane region" description="Helical" evidence="8">
    <location>
        <begin position="61"/>
        <end position="84"/>
    </location>
</feature>
<dbReference type="RefSeq" id="WP_011712356.1">
    <property type="nucleotide sequence ID" value="NC_008576.1"/>
</dbReference>
<feature type="transmembrane region" description="Helical" evidence="8">
    <location>
        <begin position="252"/>
        <end position="271"/>
    </location>
</feature>
<dbReference type="PANTHER" id="PTHR36838">
    <property type="entry name" value="AUXIN EFFLUX CARRIER FAMILY PROTEIN"/>
    <property type="match status" value="1"/>
</dbReference>
<reference evidence="10" key="1">
    <citation type="journal article" date="2009" name="Appl. Environ. Microbiol.">
        <title>Complete genome sequence of the chemolithoautotrophic marine magnetotactic coccus strain MC-1.</title>
        <authorList>
            <person name="Schubbe S."/>
            <person name="Williams T.J."/>
            <person name="Xie G."/>
            <person name="Kiss H.E."/>
            <person name="Brettin T.S."/>
            <person name="Martinez D."/>
            <person name="Ross C.A."/>
            <person name="Schuler D."/>
            <person name="Cox B.L."/>
            <person name="Nealson K.H."/>
            <person name="Bazylinski D.A."/>
        </authorList>
    </citation>
    <scope>NUCLEOTIDE SEQUENCE [LARGE SCALE GENOMIC DNA]</scope>
    <source>
        <strain evidence="10">ATCC BAA-1437 / JCM 17883 / MC-1</strain>
    </source>
</reference>
<keyword evidence="3" id="KW-0813">Transport</keyword>
<name>A0L5F0_MAGMM</name>
<keyword evidence="6 8" id="KW-1133">Transmembrane helix</keyword>
<dbReference type="EMBL" id="CP000471">
    <property type="protein sequence ID" value="ABK43193.1"/>
    <property type="molecule type" value="Genomic_DNA"/>
</dbReference>